<accession>A0AAU9RRE2</accession>
<protein>
    <submittedName>
        <fullName evidence="1">Uncharacterized protein</fullName>
    </submittedName>
</protein>
<dbReference type="PANTHER" id="PTHR46991">
    <property type="entry name" value="23.5 KDA HEAT SHOCK PROTEIN, MITOCHONDRIAL"/>
    <property type="match status" value="1"/>
</dbReference>
<evidence type="ECO:0000313" key="2">
    <source>
        <dbReference type="Proteomes" id="UP000836841"/>
    </source>
</evidence>
<dbReference type="PANTHER" id="PTHR46991:SF10">
    <property type="entry name" value="HEAT SHOCK PROTEIN HSP20_ALPHA CRYSTALLIN FAMILY"/>
    <property type="match status" value="1"/>
</dbReference>
<dbReference type="EMBL" id="OU466858">
    <property type="protein sequence ID" value="CAH2045496.1"/>
    <property type="molecule type" value="Genomic_DNA"/>
</dbReference>
<dbReference type="AlphaFoldDB" id="A0AAU9RRE2"/>
<organism evidence="1 2">
    <name type="scientific">Thlaspi arvense</name>
    <name type="common">Field penny-cress</name>
    <dbReference type="NCBI Taxonomy" id="13288"/>
    <lineage>
        <taxon>Eukaryota</taxon>
        <taxon>Viridiplantae</taxon>
        <taxon>Streptophyta</taxon>
        <taxon>Embryophyta</taxon>
        <taxon>Tracheophyta</taxon>
        <taxon>Spermatophyta</taxon>
        <taxon>Magnoliopsida</taxon>
        <taxon>eudicotyledons</taxon>
        <taxon>Gunneridae</taxon>
        <taxon>Pentapetalae</taxon>
        <taxon>rosids</taxon>
        <taxon>malvids</taxon>
        <taxon>Brassicales</taxon>
        <taxon>Brassicaceae</taxon>
        <taxon>Thlaspideae</taxon>
        <taxon>Thlaspi</taxon>
    </lineage>
</organism>
<name>A0AAU9RRE2_THLAR</name>
<evidence type="ECO:0000313" key="1">
    <source>
        <dbReference type="EMBL" id="CAH2045496.1"/>
    </source>
</evidence>
<sequence>MAEEYSYMDITRFTANPDGFYATNSPFQKAGPKGFVEVKILEDDKLYIRVDLPGVPDDAVRHRVDSVRQKVIFFSGETLDDGNNKDGVREYSGSTGLSCDCCEITGVEAKMKDGVLRMFASRVKVKNHDKKCTLTFPPFTGKSGRRQEDHPFLVKGPKGAMFVGATRDGGSYMAIDMPGAITDDVQWVTIRNGLRFIAQTKKACEHDESARLYLGSFGTMDSSTAPSVNSITATVKFGVLKVFT</sequence>
<dbReference type="Gene3D" id="2.60.40.790">
    <property type="match status" value="1"/>
</dbReference>
<keyword evidence="2" id="KW-1185">Reference proteome</keyword>
<gene>
    <name evidence="1" type="ORF">TAV2_LOCUS5543</name>
</gene>
<dbReference type="InterPro" id="IPR008978">
    <property type="entry name" value="HSP20-like_chaperone"/>
</dbReference>
<dbReference type="SUPFAM" id="SSF49764">
    <property type="entry name" value="HSP20-like chaperones"/>
    <property type="match status" value="1"/>
</dbReference>
<dbReference type="Proteomes" id="UP000836841">
    <property type="component" value="Chromosome 2"/>
</dbReference>
<proteinExistence type="predicted"/>
<reference evidence="1 2" key="1">
    <citation type="submission" date="2022-03" db="EMBL/GenBank/DDBJ databases">
        <authorList>
            <person name="Nunn A."/>
            <person name="Chopra R."/>
            <person name="Nunn A."/>
            <person name="Contreras Garrido A."/>
        </authorList>
    </citation>
    <scope>NUCLEOTIDE SEQUENCE [LARGE SCALE GENOMIC DNA]</scope>
</reference>
<dbReference type="InterPro" id="IPR044656">
    <property type="entry name" value="HSP14.7/HSP23.5/HSP23.6-like"/>
</dbReference>
<dbReference type="CDD" id="cd06464">
    <property type="entry name" value="ACD_sHsps-like"/>
    <property type="match status" value="1"/>
</dbReference>